<evidence type="ECO:0000313" key="3">
    <source>
        <dbReference type="Proteomes" id="UP000041254"/>
    </source>
</evidence>
<dbReference type="AlphaFoldDB" id="A0A0G4E9U2"/>
<proteinExistence type="predicted"/>
<sequence>MRVHWNNVLMEYLSAIFPLSIGHSLRRRRYAILPLTEPSHLATHDILSQRQNFTLDSASAPQPRGHTCPGGTRYFALFVDSSDQASSAAALRSAVEEILEAGGVRADGGGMAWCTPTQNYHMTIYNAGTPEEPRPVTQAEEREELARVETLLQSFGPLQLELDRLLWTRTGALLAVWHVNEGNLDRLRRDLALTYSHQSNKRDHPPSPPAPILQPRTIVHTSLVRLLLPLAESAHHNHGGSAALSREQMGRLVGAAVRVSVALRGMRLTFRQLGYVRELRMYECSGEKTLIPFSKPAGRNLQSWWVALRASPCLRLWVGLLSALAGGTALVLLALRQPISRFISWLKRQDVIVSLGMARLVQWLRKLLTVPSWLALAAVRQQQEVQQQVTPIGL</sequence>
<reference evidence="2 3" key="1">
    <citation type="submission" date="2014-11" db="EMBL/GenBank/DDBJ databases">
        <authorList>
            <person name="Zhu J."/>
            <person name="Qi W."/>
            <person name="Song R."/>
        </authorList>
    </citation>
    <scope>NUCLEOTIDE SEQUENCE [LARGE SCALE GENOMIC DNA]</scope>
</reference>
<dbReference type="PANTHER" id="PTHR37204:SF1">
    <property type="entry name" value="TRANSMEMBRANE PROTEIN"/>
    <property type="match status" value="1"/>
</dbReference>
<accession>A0A0G4E9U2</accession>
<keyword evidence="1" id="KW-0812">Transmembrane</keyword>
<keyword evidence="1" id="KW-1133">Transmembrane helix</keyword>
<dbReference type="PANTHER" id="PTHR37204">
    <property type="entry name" value="TRANSMEMBRANE PROTEIN"/>
    <property type="match status" value="1"/>
</dbReference>
<name>A0A0G4E9U2_VITBC</name>
<evidence type="ECO:0000256" key="1">
    <source>
        <dbReference type="SAM" id="Phobius"/>
    </source>
</evidence>
<protein>
    <submittedName>
        <fullName evidence="2">Uncharacterized protein</fullName>
    </submittedName>
</protein>
<dbReference type="STRING" id="1169540.A0A0G4E9U2"/>
<dbReference type="VEuPathDB" id="CryptoDB:Vbra_3528"/>
<keyword evidence="1" id="KW-0472">Membrane</keyword>
<gene>
    <name evidence="2" type="ORF">Vbra_3528</name>
</gene>
<keyword evidence="3" id="KW-1185">Reference proteome</keyword>
<dbReference type="InParanoid" id="A0A0G4E9U2"/>
<dbReference type="EMBL" id="CDMY01000077">
    <property type="protein sequence ID" value="CEL92422.1"/>
    <property type="molecule type" value="Genomic_DNA"/>
</dbReference>
<feature type="transmembrane region" description="Helical" evidence="1">
    <location>
        <begin position="316"/>
        <end position="335"/>
    </location>
</feature>
<organism evidence="2 3">
    <name type="scientific">Vitrella brassicaformis (strain CCMP3155)</name>
    <dbReference type="NCBI Taxonomy" id="1169540"/>
    <lineage>
        <taxon>Eukaryota</taxon>
        <taxon>Sar</taxon>
        <taxon>Alveolata</taxon>
        <taxon>Colpodellida</taxon>
        <taxon>Vitrellaceae</taxon>
        <taxon>Vitrella</taxon>
    </lineage>
</organism>
<evidence type="ECO:0000313" key="2">
    <source>
        <dbReference type="EMBL" id="CEL92422.1"/>
    </source>
</evidence>
<dbReference type="Proteomes" id="UP000041254">
    <property type="component" value="Unassembled WGS sequence"/>
</dbReference>